<comment type="subcellular location">
    <subcellularLocation>
        <location evidence="1">Cell envelope</location>
    </subcellularLocation>
</comment>
<evidence type="ECO:0000256" key="7">
    <source>
        <dbReference type="PROSITE-ProRule" id="PRU00433"/>
    </source>
</evidence>
<dbReference type="AlphaFoldDB" id="B9BJ16"/>
<dbReference type="GO" id="GO:0020037">
    <property type="term" value="F:heme binding"/>
    <property type="evidence" value="ECO:0007669"/>
    <property type="project" value="InterPro"/>
</dbReference>
<feature type="domain" description="Cytochrome c" evidence="9">
    <location>
        <begin position="141"/>
        <end position="278"/>
    </location>
</feature>
<dbReference type="PANTHER" id="PTHR30600:SF10">
    <property type="entry name" value="BLL6722 PROTEIN"/>
    <property type="match status" value="1"/>
</dbReference>
<accession>B9BJ16</accession>
<evidence type="ECO:0000256" key="3">
    <source>
        <dbReference type="ARBA" id="ARBA00022723"/>
    </source>
</evidence>
<evidence type="ECO:0000256" key="2">
    <source>
        <dbReference type="ARBA" id="ARBA00022617"/>
    </source>
</evidence>
<dbReference type="Gene3D" id="1.10.760.10">
    <property type="entry name" value="Cytochrome c-like domain"/>
    <property type="match status" value="2"/>
</dbReference>
<keyword evidence="5" id="KW-0560">Oxidoreductase</keyword>
<keyword evidence="6 7" id="KW-0408">Iron</keyword>
<dbReference type="InterPro" id="IPR051395">
    <property type="entry name" value="Cytochrome_c_Peroxidase/MauG"/>
</dbReference>
<dbReference type="InterPro" id="IPR004852">
    <property type="entry name" value="Di-haem_cyt_c_peroxidsae"/>
</dbReference>
<dbReference type="PROSITE" id="PS51007">
    <property type="entry name" value="CYTC"/>
    <property type="match status" value="2"/>
</dbReference>
<feature type="domain" description="Cytochrome c" evidence="9">
    <location>
        <begin position="325"/>
        <end position="499"/>
    </location>
</feature>
<feature type="transmembrane region" description="Helical" evidence="8">
    <location>
        <begin position="79"/>
        <end position="98"/>
    </location>
</feature>
<proteinExistence type="predicted"/>
<dbReference type="GO" id="GO:0009055">
    <property type="term" value="F:electron transfer activity"/>
    <property type="evidence" value="ECO:0007669"/>
    <property type="project" value="InterPro"/>
</dbReference>
<evidence type="ECO:0000256" key="8">
    <source>
        <dbReference type="SAM" id="Phobius"/>
    </source>
</evidence>
<dbReference type="GO" id="GO:0004130">
    <property type="term" value="F:cytochrome-c peroxidase activity"/>
    <property type="evidence" value="ECO:0007669"/>
    <property type="project" value="TreeGrafter"/>
</dbReference>
<dbReference type="EMBL" id="ACFC01000001">
    <property type="protein sequence ID" value="EEE09699.1"/>
    <property type="molecule type" value="Genomic_DNA"/>
</dbReference>
<dbReference type="GO" id="GO:0046872">
    <property type="term" value="F:metal ion binding"/>
    <property type="evidence" value="ECO:0007669"/>
    <property type="project" value="UniProtKB-KW"/>
</dbReference>
<dbReference type="Pfam" id="PF03150">
    <property type="entry name" value="CCP_MauG"/>
    <property type="match status" value="1"/>
</dbReference>
<keyword evidence="10" id="KW-0575">Peroxidase</keyword>
<protein>
    <submittedName>
        <fullName evidence="10">Di-heme cytochrome c peroxidase</fullName>
    </submittedName>
</protein>
<evidence type="ECO:0000313" key="11">
    <source>
        <dbReference type="Proteomes" id="UP000004535"/>
    </source>
</evidence>
<dbReference type="PANTHER" id="PTHR30600">
    <property type="entry name" value="CYTOCHROME C PEROXIDASE-RELATED"/>
    <property type="match status" value="1"/>
</dbReference>
<evidence type="ECO:0000256" key="6">
    <source>
        <dbReference type="ARBA" id="ARBA00023004"/>
    </source>
</evidence>
<evidence type="ECO:0000256" key="4">
    <source>
        <dbReference type="ARBA" id="ARBA00022729"/>
    </source>
</evidence>
<reference evidence="10 11" key="1">
    <citation type="journal article" date="2012" name="J. Bacteriol.">
        <title>Draft Genome Sequence Determination for Cystic Fibrosis and Chronic Granulomatous Disease Burkholderia multivorans Isolates.</title>
        <authorList>
            <person name="Varga J.J."/>
            <person name="Losada L."/>
            <person name="Zelazny A.M."/>
            <person name="Brinkac L."/>
            <person name="Harkins D."/>
            <person name="Radune D."/>
            <person name="Hostetler J."/>
            <person name="Sampaio E.P."/>
            <person name="Ronning C.M."/>
            <person name="Nierman W.C."/>
            <person name="Greenberg D.E."/>
            <person name="Holland S.M."/>
            <person name="Goldberg J.B."/>
        </authorList>
    </citation>
    <scope>NUCLEOTIDE SEQUENCE [LARGE SCALE GENOMIC DNA]</scope>
    <source>
        <strain evidence="10 11">CGD2</strain>
    </source>
</reference>
<evidence type="ECO:0000259" key="9">
    <source>
        <dbReference type="PROSITE" id="PS51007"/>
    </source>
</evidence>
<evidence type="ECO:0000256" key="5">
    <source>
        <dbReference type="ARBA" id="ARBA00023002"/>
    </source>
</evidence>
<comment type="caution">
    <text evidence="10">The sequence shown here is derived from an EMBL/GenBank/DDBJ whole genome shotgun (WGS) entry which is preliminary data.</text>
</comment>
<organism evidence="10 11">
    <name type="scientific">Burkholderia multivorans CGD2</name>
    <dbReference type="NCBI Taxonomy" id="513052"/>
    <lineage>
        <taxon>Bacteria</taxon>
        <taxon>Pseudomonadati</taxon>
        <taxon>Pseudomonadota</taxon>
        <taxon>Betaproteobacteria</taxon>
        <taxon>Burkholderiales</taxon>
        <taxon>Burkholderiaceae</taxon>
        <taxon>Burkholderia</taxon>
        <taxon>Burkholderia cepacia complex</taxon>
    </lineage>
</organism>
<keyword evidence="3 7" id="KW-0479">Metal-binding</keyword>
<dbReference type="GO" id="GO:0030313">
    <property type="term" value="C:cell envelope"/>
    <property type="evidence" value="ECO:0007669"/>
    <property type="project" value="UniProtKB-SubCell"/>
</dbReference>
<dbReference type="SUPFAM" id="SSF46626">
    <property type="entry name" value="Cytochrome c"/>
    <property type="match status" value="2"/>
</dbReference>
<name>B9BJ16_9BURK</name>
<keyword evidence="8" id="KW-0472">Membrane</keyword>
<evidence type="ECO:0000256" key="1">
    <source>
        <dbReference type="ARBA" id="ARBA00004196"/>
    </source>
</evidence>
<dbReference type="Proteomes" id="UP000004535">
    <property type="component" value="Unassembled WGS sequence"/>
</dbReference>
<sequence length="536" mass="56887">MIDEVRYARRPAHLRDRCAAVTKSLTDSARVSAAMADAVPFETSAPAAASAASAASAGRAAAPAPGATSVPARARRKRMLLACAVATLAGLALTASAAPPSETVLLPGAPPSRVVGVVGNGTPQVAGKIDAATARFAPEPTLVALGRRIFFDTRLSEPRGMSCAGCHDPGRAFAPTLSAASLAGPGVPQGSRPGRFSARNAPSLLYVRYVPRRHFYQDDDAPAPSPFGGLFSDGRADTLAEQIRGPLFDPNEMNNRSPAALLRKVDATDLGADLAARFGISVRRDPEQLVRALGTAVEAYLQSDEMAPFTSRFDAYLRTRTPLAPAEMRGLALFRNPDKGNCMSCHTLSETSSRPERSLFTDFGYDAIAVPRNRALPANRDPRHFDNGLCDTARRLRWPEPTQWCGYLRTPGLRNVAVKQTFMHNGVFANLRDAVAFYNTRSTDPRRWYHGAATFDDVPAAYRGNINVNSTPMNRRPGAVPALTDAEIDDIVAFLGTLTDARYAGLAAARGGTAANVARAQAPASAVRAAAAAPAR</sequence>
<keyword evidence="8" id="KW-0812">Transmembrane</keyword>
<dbReference type="InterPro" id="IPR009056">
    <property type="entry name" value="Cyt_c-like_dom"/>
</dbReference>
<evidence type="ECO:0000313" key="10">
    <source>
        <dbReference type="EMBL" id="EEE09699.1"/>
    </source>
</evidence>
<keyword evidence="8" id="KW-1133">Transmembrane helix</keyword>
<keyword evidence="2 7" id="KW-0349">Heme</keyword>
<gene>
    <name evidence="10" type="ORF">BURMUCGD2_5072</name>
</gene>
<keyword evidence="4" id="KW-0732">Signal</keyword>
<dbReference type="InterPro" id="IPR036909">
    <property type="entry name" value="Cyt_c-like_dom_sf"/>
</dbReference>